<feature type="signal peptide" evidence="1">
    <location>
        <begin position="1"/>
        <end position="29"/>
    </location>
</feature>
<sequence length="219" mass="23961">MSGLRQARMLRVTSTAFLVTVLVLSTVSAQDTLSSSEQPPQQEGDPANRIFGWPLPGITASVNFGTTVTRTVQVPLYIVRTSTVWGGGSTVYSYLPASTVYIPASTVYQGQIQTVFSTRTSYILSTVTSGNTVVVSQYLTVTTTRFQFQTLVSTVTSCGSSQVVFVTRTQVIECEDDTRTRTRTRTRTITRTFTDVGGTNPIFYSPTQTIPSSYLRTEV</sequence>
<protein>
    <submittedName>
        <fullName evidence="3">Uncharacterized protein LOC108680920</fullName>
    </submittedName>
</protein>
<keyword evidence="2" id="KW-1185">Reference proteome</keyword>
<reference evidence="3" key="1">
    <citation type="submission" date="2025-08" db="UniProtKB">
        <authorList>
            <consortium name="RefSeq"/>
        </authorList>
    </citation>
    <scope>IDENTIFICATION</scope>
    <source>
        <tissue evidence="3">Whole organism</tissue>
    </source>
</reference>
<proteinExistence type="predicted"/>
<evidence type="ECO:0000313" key="2">
    <source>
        <dbReference type="Proteomes" id="UP000694843"/>
    </source>
</evidence>
<dbReference type="GeneID" id="108680920"/>
<accession>A0A8B7PH63</accession>
<name>A0A8B7PH63_HYAAZ</name>
<dbReference type="OrthoDB" id="10622928at2759"/>
<dbReference type="AlphaFoldDB" id="A0A8B7PH63"/>
<organism evidence="2 3">
    <name type="scientific">Hyalella azteca</name>
    <name type="common">Amphipod</name>
    <dbReference type="NCBI Taxonomy" id="294128"/>
    <lineage>
        <taxon>Eukaryota</taxon>
        <taxon>Metazoa</taxon>
        <taxon>Ecdysozoa</taxon>
        <taxon>Arthropoda</taxon>
        <taxon>Crustacea</taxon>
        <taxon>Multicrustacea</taxon>
        <taxon>Malacostraca</taxon>
        <taxon>Eumalacostraca</taxon>
        <taxon>Peracarida</taxon>
        <taxon>Amphipoda</taxon>
        <taxon>Senticaudata</taxon>
        <taxon>Talitrida</taxon>
        <taxon>Talitroidea</taxon>
        <taxon>Hyalellidae</taxon>
        <taxon>Hyalella</taxon>
    </lineage>
</organism>
<dbReference type="KEGG" id="hazt:108680920"/>
<gene>
    <name evidence="3" type="primary">LOC108680920</name>
</gene>
<dbReference type="Proteomes" id="UP000694843">
    <property type="component" value="Unplaced"/>
</dbReference>
<feature type="chain" id="PRO_5034365356" evidence="1">
    <location>
        <begin position="30"/>
        <end position="219"/>
    </location>
</feature>
<evidence type="ECO:0000256" key="1">
    <source>
        <dbReference type="SAM" id="SignalP"/>
    </source>
</evidence>
<keyword evidence="1" id="KW-0732">Signal</keyword>
<dbReference type="RefSeq" id="XP_018025340.1">
    <property type="nucleotide sequence ID" value="XM_018169851.2"/>
</dbReference>
<evidence type="ECO:0000313" key="3">
    <source>
        <dbReference type="RefSeq" id="XP_018025340.1"/>
    </source>
</evidence>